<dbReference type="NCBIfam" id="TIGR03519">
    <property type="entry name" value="T9SS_PorP_fam"/>
    <property type="match status" value="1"/>
</dbReference>
<dbReference type="InterPro" id="IPR019861">
    <property type="entry name" value="PorP/SprF_Bacteroidetes"/>
</dbReference>
<dbReference type="EMBL" id="SWDX01000001">
    <property type="protein sequence ID" value="TKC65225.1"/>
    <property type="molecule type" value="Genomic_DNA"/>
</dbReference>
<protein>
    <submittedName>
        <fullName evidence="2">Type IX secretion system membrane protein PorP/SprF</fullName>
    </submittedName>
</protein>
<feature type="signal peptide" evidence="1">
    <location>
        <begin position="1"/>
        <end position="21"/>
    </location>
</feature>
<dbReference type="Proteomes" id="UP000309594">
    <property type="component" value="Unassembled WGS sequence"/>
</dbReference>
<name>A0A4U1GLF7_9SPHI</name>
<comment type="caution">
    <text evidence="2">The sequence shown here is derived from an EMBL/GenBank/DDBJ whole genome shotgun (WGS) entry which is preliminary data.</text>
</comment>
<accession>A0A4U1GLF7</accession>
<dbReference type="AlphaFoldDB" id="A0A4U1GLF7"/>
<dbReference type="RefSeq" id="WP_136878823.1">
    <property type="nucleotide sequence ID" value="NZ_SWDX01000001.1"/>
</dbReference>
<evidence type="ECO:0000256" key="1">
    <source>
        <dbReference type="SAM" id="SignalP"/>
    </source>
</evidence>
<gene>
    <name evidence="2" type="ORF">FBD94_01340</name>
</gene>
<dbReference type="Pfam" id="PF11751">
    <property type="entry name" value="PorP_SprF"/>
    <property type="match status" value="1"/>
</dbReference>
<sequence>MKRTFVISVLMLAGLAGKAQQDAQFSQYMFNGIYINPAYAGYKEELNVHSFYRSQWTGIKRAPVTMSVAVDAIANNRKVGLALQIANDRVGAQSTLSGYVNYAYRIKMSGDESSRLAFGIGAGLMQLGLDGSLLEPGEVDDAYIPAGMQSTVLPDARAGVYYSNNRVYAGFSVDNLVARYFDTNEGRNLLVPVPRPHYYLTAGALIPLSQDVQLKPSFLLKDDRGGPTNLDVNAFMLLNERLWLGVSYRTSVSLYSKDYLNKSLQKTNSMVGLVEVFASERWRIGYAYDYSLSSLRTYSGGSHEISLGFYLKSRNVRMTSPRYF</sequence>
<proteinExistence type="predicted"/>
<feature type="chain" id="PRO_5020420708" evidence="1">
    <location>
        <begin position="22"/>
        <end position="324"/>
    </location>
</feature>
<reference evidence="2 3" key="1">
    <citation type="submission" date="2019-04" db="EMBL/GenBank/DDBJ databases">
        <title>Pedobacter sp. RP-1-16 sp. nov., isolated from Arctic soil.</title>
        <authorList>
            <person name="Dahal R.H."/>
            <person name="Kim D.-U."/>
        </authorList>
    </citation>
    <scope>NUCLEOTIDE SEQUENCE [LARGE SCALE GENOMIC DNA]</scope>
    <source>
        <strain evidence="2 3">RP-1-16</strain>
    </source>
</reference>
<evidence type="ECO:0000313" key="3">
    <source>
        <dbReference type="Proteomes" id="UP000309594"/>
    </source>
</evidence>
<evidence type="ECO:0000313" key="2">
    <source>
        <dbReference type="EMBL" id="TKC65225.1"/>
    </source>
</evidence>
<organism evidence="2 3">
    <name type="scientific">Pedobacter hiemivivus</name>
    <dbReference type="NCBI Taxonomy" id="2530454"/>
    <lineage>
        <taxon>Bacteria</taxon>
        <taxon>Pseudomonadati</taxon>
        <taxon>Bacteroidota</taxon>
        <taxon>Sphingobacteriia</taxon>
        <taxon>Sphingobacteriales</taxon>
        <taxon>Sphingobacteriaceae</taxon>
        <taxon>Pedobacter</taxon>
    </lineage>
</organism>
<keyword evidence="1" id="KW-0732">Signal</keyword>